<comment type="caution">
    <text evidence="3">The sequence shown here is derived from an EMBL/GenBank/DDBJ whole genome shotgun (WGS) entry which is preliminary data.</text>
</comment>
<keyword evidence="4" id="KW-1185">Reference proteome</keyword>
<dbReference type="Pfam" id="PF03602">
    <property type="entry name" value="Cons_hypoth95"/>
    <property type="match status" value="1"/>
</dbReference>
<reference evidence="3" key="1">
    <citation type="journal article" date="2023" name="Plant J.">
        <title>Genome sequences and population genomics provide insights into the demographic history, inbreeding, and mutation load of two 'living fossil' tree species of Dipteronia.</title>
        <authorList>
            <person name="Feng Y."/>
            <person name="Comes H.P."/>
            <person name="Chen J."/>
            <person name="Zhu S."/>
            <person name="Lu R."/>
            <person name="Zhang X."/>
            <person name="Li P."/>
            <person name="Qiu J."/>
            <person name="Olsen K.M."/>
            <person name="Qiu Y."/>
        </authorList>
    </citation>
    <scope>NUCLEOTIDE SEQUENCE</scope>
    <source>
        <strain evidence="3">KIB01</strain>
    </source>
</reference>
<dbReference type="InterPro" id="IPR029063">
    <property type="entry name" value="SAM-dependent_MTases_sf"/>
</dbReference>
<dbReference type="AlphaFoldDB" id="A0AAD9WSE5"/>
<sequence length="171" mass="19465">MGEDKKELLRSYGLNPDEFISEPSSKIKGRKELMNKGRGAKFVSNEEPKEKESREIHRLLQGLGGKAKRKKLICPKGMNVRPMMEFVKGATFDSLEVAGGCPASLRPGHWLDLYSRTESVGIKAIKMDHWVVSNIFQPNLELTGCLNFYNNELYLISIDVTYQDLDECRLR</sequence>
<dbReference type="GO" id="GO:0031167">
    <property type="term" value="P:rRNA methylation"/>
    <property type="evidence" value="ECO:0007669"/>
    <property type="project" value="InterPro"/>
</dbReference>
<keyword evidence="1" id="KW-0489">Methyltransferase</keyword>
<protein>
    <submittedName>
        <fullName evidence="3">Uncharacterized protein</fullName>
    </submittedName>
</protein>
<gene>
    <name evidence="3" type="ORF">Ddye_022506</name>
</gene>
<keyword evidence="2" id="KW-0808">Transferase</keyword>
<evidence type="ECO:0000313" key="4">
    <source>
        <dbReference type="Proteomes" id="UP001280121"/>
    </source>
</evidence>
<dbReference type="PANTHER" id="PTHR43542:SF1">
    <property type="entry name" value="METHYLTRANSFERASE"/>
    <property type="match status" value="1"/>
</dbReference>
<name>A0AAD9WSE5_9ROSI</name>
<evidence type="ECO:0000256" key="1">
    <source>
        <dbReference type="ARBA" id="ARBA00022603"/>
    </source>
</evidence>
<organism evidence="3 4">
    <name type="scientific">Dipteronia dyeriana</name>
    <dbReference type="NCBI Taxonomy" id="168575"/>
    <lineage>
        <taxon>Eukaryota</taxon>
        <taxon>Viridiplantae</taxon>
        <taxon>Streptophyta</taxon>
        <taxon>Embryophyta</taxon>
        <taxon>Tracheophyta</taxon>
        <taxon>Spermatophyta</taxon>
        <taxon>Magnoliopsida</taxon>
        <taxon>eudicotyledons</taxon>
        <taxon>Gunneridae</taxon>
        <taxon>Pentapetalae</taxon>
        <taxon>rosids</taxon>
        <taxon>malvids</taxon>
        <taxon>Sapindales</taxon>
        <taxon>Sapindaceae</taxon>
        <taxon>Hippocastanoideae</taxon>
        <taxon>Acereae</taxon>
        <taxon>Dipteronia</taxon>
    </lineage>
</organism>
<evidence type="ECO:0000256" key="2">
    <source>
        <dbReference type="ARBA" id="ARBA00022679"/>
    </source>
</evidence>
<proteinExistence type="predicted"/>
<dbReference type="Gene3D" id="3.40.50.150">
    <property type="entry name" value="Vaccinia Virus protein VP39"/>
    <property type="match status" value="1"/>
</dbReference>
<dbReference type="EMBL" id="JANJYI010000007">
    <property type="protein sequence ID" value="KAK2640743.1"/>
    <property type="molecule type" value="Genomic_DNA"/>
</dbReference>
<dbReference type="PANTHER" id="PTHR43542">
    <property type="entry name" value="METHYLTRANSFERASE"/>
    <property type="match status" value="1"/>
</dbReference>
<evidence type="ECO:0000313" key="3">
    <source>
        <dbReference type="EMBL" id="KAK2640743.1"/>
    </source>
</evidence>
<dbReference type="Proteomes" id="UP001280121">
    <property type="component" value="Unassembled WGS sequence"/>
</dbReference>
<accession>A0AAD9WSE5</accession>
<dbReference type="InterPro" id="IPR004398">
    <property type="entry name" value="RNA_MeTrfase_RsmD"/>
</dbReference>
<dbReference type="GO" id="GO:0008168">
    <property type="term" value="F:methyltransferase activity"/>
    <property type="evidence" value="ECO:0007669"/>
    <property type="project" value="UniProtKB-KW"/>
</dbReference>